<proteinExistence type="predicted"/>
<dbReference type="KEGG" id="aba:Acid345_0524"/>
<evidence type="ECO:0000313" key="2">
    <source>
        <dbReference type="Proteomes" id="UP000002432"/>
    </source>
</evidence>
<accession>Q1IUC1</accession>
<dbReference type="STRING" id="204669.Acid345_0524"/>
<dbReference type="Proteomes" id="UP000002432">
    <property type="component" value="Chromosome"/>
</dbReference>
<protein>
    <submittedName>
        <fullName evidence="1">Uncharacterized protein</fullName>
    </submittedName>
</protein>
<dbReference type="AlphaFoldDB" id="Q1IUC1"/>
<dbReference type="EMBL" id="CP000360">
    <property type="protein sequence ID" value="ABF39529.1"/>
    <property type="molecule type" value="Genomic_DNA"/>
</dbReference>
<name>Q1IUC1_KORVE</name>
<gene>
    <name evidence="1" type="ordered locus">Acid345_0524</name>
</gene>
<sequence>MVPPRTLSLSSGWCGLNQLRQPIVQTVAVADGQLERPLVGDEHQYVPRGVEHCGAVSAVGEVVFDIGTHFRIDCALDVIRDLAPNVLAT</sequence>
<organism evidence="1 2">
    <name type="scientific">Koribacter versatilis (strain Ellin345)</name>
    <dbReference type="NCBI Taxonomy" id="204669"/>
    <lineage>
        <taxon>Bacteria</taxon>
        <taxon>Pseudomonadati</taxon>
        <taxon>Acidobacteriota</taxon>
        <taxon>Terriglobia</taxon>
        <taxon>Terriglobales</taxon>
        <taxon>Candidatus Korobacteraceae</taxon>
        <taxon>Candidatus Korobacter</taxon>
    </lineage>
</organism>
<keyword evidence="2" id="KW-1185">Reference proteome</keyword>
<evidence type="ECO:0000313" key="1">
    <source>
        <dbReference type="EMBL" id="ABF39529.1"/>
    </source>
</evidence>
<reference evidence="1 2" key="1">
    <citation type="journal article" date="2009" name="Appl. Environ. Microbiol.">
        <title>Three genomes from the phylum Acidobacteria provide insight into the lifestyles of these microorganisms in soils.</title>
        <authorList>
            <person name="Ward N.L."/>
            <person name="Challacombe J.F."/>
            <person name="Janssen P.H."/>
            <person name="Henrissat B."/>
            <person name="Coutinho P.M."/>
            <person name="Wu M."/>
            <person name="Xie G."/>
            <person name="Haft D.H."/>
            <person name="Sait M."/>
            <person name="Badger J."/>
            <person name="Barabote R.D."/>
            <person name="Bradley B."/>
            <person name="Brettin T.S."/>
            <person name="Brinkac L.M."/>
            <person name="Bruce D."/>
            <person name="Creasy T."/>
            <person name="Daugherty S.C."/>
            <person name="Davidsen T.M."/>
            <person name="DeBoy R.T."/>
            <person name="Detter J.C."/>
            <person name="Dodson R.J."/>
            <person name="Durkin A.S."/>
            <person name="Ganapathy A."/>
            <person name="Gwinn-Giglio M."/>
            <person name="Han C.S."/>
            <person name="Khouri H."/>
            <person name="Kiss H."/>
            <person name="Kothari S.P."/>
            <person name="Madupu R."/>
            <person name="Nelson K.E."/>
            <person name="Nelson W.C."/>
            <person name="Paulsen I."/>
            <person name="Penn K."/>
            <person name="Ren Q."/>
            <person name="Rosovitz M.J."/>
            <person name="Selengut J.D."/>
            <person name="Shrivastava S."/>
            <person name="Sullivan S.A."/>
            <person name="Tapia R."/>
            <person name="Thompson L.S."/>
            <person name="Watkins K.L."/>
            <person name="Yang Q."/>
            <person name="Yu C."/>
            <person name="Zafar N."/>
            <person name="Zhou L."/>
            <person name="Kuske C.R."/>
        </authorList>
    </citation>
    <scope>NUCLEOTIDE SEQUENCE [LARGE SCALE GENOMIC DNA]</scope>
    <source>
        <strain evidence="1 2">Ellin345</strain>
    </source>
</reference>
<dbReference type="HOGENOM" id="CLU_2450724_0_0_0"/>
<dbReference type="EnsemblBacteria" id="ABF39529">
    <property type="protein sequence ID" value="ABF39529"/>
    <property type="gene ID" value="Acid345_0524"/>
</dbReference>